<feature type="domain" description="HTH araC/xylS-type" evidence="9">
    <location>
        <begin position="1231"/>
        <end position="1330"/>
    </location>
</feature>
<dbReference type="SMART" id="SM00448">
    <property type="entry name" value="REC"/>
    <property type="match status" value="1"/>
</dbReference>
<feature type="modified residue" description="4-aspartylphosphate" evidence="6">
    <location>
        <position position="1128"/>
    </location>
</feature>
<evidence type="ECO:0000256" key="4">
    <source>
        <dbReference type="ARBA" id="ARBA00023015"/>
    </source>
</evidence>
<dbReference type="Pfam" id="PF12833">
    <property type="entry name" value="HTH_18"/>
    <property type="match status" value="1"/>
</dbReference>
<dbReference type="SUPFAM" id="SSF50998">
    <property type="entry name" value="Quinoprotein alcohol dehydrogenase-like"/>
    <property type="match status" value="1"/>
</dbReference>
<feature type="signal peptide" evidence="8">
    <location>
        <begin position="1"/>
        <end position="21"/>
    </location>
</feature>
<keyword evidence="13" id="KW-1185">Reference proteome</keyword>
<dbReference type="Pfam" id="PF00072">
    <property type="entry name" value="Response_reg"/>
    <property type="match status" value="1"/>
</dbReference>
<keyword evidence="7" id="KW-1133">Transmembrane helix</keyword>
<dbReference type="Pfam" id="PF00512">
    <property type="entry name" value="HisKA"/>
    <property type="match status" value="1"/>
</dbReference>
<dbReference type="PRINTS" id="PR00344">
    <property type="entry name" value="BCTRLSENSOR"/>
</dbReference>
<dbReference type="InterPro" id="IPR003661">
    <property type="entry name" value="HisK_dim/P_dom"/>
</dbReference>
<dbReference type="InterPro" id="IPR015943">
    <property type="entry name" value="WD40/YVTN_repeat-like_dom_sf"/>
</dbReference>
<dbReference type="Gene3D" id="2.130.10.10">
    <property type="entry name" value="YVTN repeat-like/Quinoprotein amine dehydrogenase"/>
    <property type="match status" value="3"/>
</dbReference>
<feature type="domain" description="Histidine kinase" evidence="10">
    <location>
        <begin position="833"/>
        <end position="1050"/>
    </location>
</feature>
<gene>
    <name evidence="12" type="ORF">KM029_25790</name>
</gene>
<dbReference type="PROSITE" id="PS01124">
    <property type="entry name" value="HTH_ARAC_FAMILY_2"/>
    <property type="match status" value="1"/>
</dbReference>
<dbReference type="Pfam" id="PF07494">
    <property type="entry name" value="Reg_prop"/>
    <property type="match status" value="2"/>
</dbReference>
<evidence type="ECO:0000256" key="6">
    <source>
        <dbReference type="PROSITE-ProRule" id="PRU00169"/>
    </source>
</evidence>
<dbReference type="SMART" id="SM00342">
    <property type="entry name" value="HTH_ARAC"/>
    <property type="match status" value="1"/>
</dbReference>
<dbReference type="SUPFAM" id="SSF55874">
    <property type="entry name" value="ATPase domain of HSP90 chaperone/DNA topoisomerase II/histidine kinase"/>
    <property type="match status" value="1"/>
</dbReference>
<feature type="transmembrane region" description="Helical" evidence="7">
    <location>
        <begin position="776"/>
        <end position="801"/>
    </location>
</feature>
<organism evidence="12 13">
    <name type="scientific">Flammeovirga kamogawensis</name>
    <dbReference type="NCBI Taxonomy" id="373891"/>
    <lineage>
        <taxon>Bacteria</taxon>
        <taxon>Pseudomonadati</taxon>
        <taxon>Bacteroidota</taxon>
        <taxon>Cytophagia</taxon>
        <taxon>Cytophagales</taxon>
        <taxon>Flammeovirgaceae</taxon>
        <taxon>Flammeovirga</taxon>
    </lineage>
</organism>
<dbReference type="SUPFAM" id="SSF46689">
    <property type="entry name" value="Homeodomain-like"/>
    <property type="match status" value="1"/>
</dbReference>
<dbReference type="InterPro" id="IPR013783">
    <property type="entry name" value="Ig-like_fold"/>
</dbReference>
<dbReference type="InterPro" id="IPR005467">
    <property type="entry name" value="His_kinase_dom"/>
</dbReference>
<dbReference type="InterPro" id="IPR011047">
    <property type="entry name" value="Quinoprotein_ADH-like_sf"/>
</dbReference>
<keyword evidence="3 6" id="KW-0597">Phosphoprotein</keyword>
<comment type="catalytic activity">
    <reaction evidence="1">
        <text>ATP + protein L-histidine = ADP + protein N-phospho-L-histidine.</text>
        <dbReference type="EC" id="2.7.13.3"/>
    </reaction>
</comment>
<dbReference type="SUPFAM" id="SSF47384">
    <property type="entry name" value="Homodimeric domain of signal transducing histidine kinase"/>
    <property type="match status" value="1"/>
</dbReference>
<dbReference type="SMART" id="SM00387">
    <property type="entry name" value="HATPase_c"/>
    <property type="match status" value="1"/>
</dbReference>
<dbReference type="InterPro" id="IPR001789">
    <property type="entry name" value="Sig_transdc_resp-reg_receiver"/>
</dbReference>
<dbReference type="SMART" id="SM00388">
    <property type="entry name" value="HisKA"/>
    <property type="match status" value="1"/>
</dbReference>
<dbReference type="SUPFAM" id="SSF63829">
    <property type="entry name" value="Calcium-dependent phosphotriesterase"/>
    <property type="match status" value="1"/>
</dbReference>
<dbReference type="InterPro" id="IPR009057">
    <property type="entry name" value="Homeodomain-like_sf"/>
</dbReference>
<dbReference type="InterPro" id="IPR003594">
    <property type="entry name" value="HATPase_dom"/>
</dbReference>
<dbReference type="InterPro" id="IPR004358">
    <property type="entry name" value="Sig_transdc_His_kin-like_C"/>
</dbReference>
<evidence type="ECO:0000313" key="12">
    <source>
        <dbReference type="EMBL" id="QWG10391.1"/>
    </source>
</evidence>
<evidence type="ECO:0000256" key="2">
    <source>
        <dbReference type="ARBA" id="ARBA00012438"/>
    </source>
</evidence>
<evidence type="ECO:0000256" key="3">
    <source>
        <dbReference type="ARBA" id="ARBA00022553"/>
    </source>
</evidence>
<dbReference type="PANTHER" id="PTHR43547">
    <property type="entry name" value="TWO-COMPONENT HISTIDINE KINASE"/>
    <property type="match status" value="1"/>
</dbReference>
<feature type="chain" id="PRO_5047152682" description="histidine kinase" evidence="8">
    <location>
        <begin position="22"/>
        <end position="1333"/>
    </location>
</feature>
<geneLocation type="plasmid" evidence="12 13">
    <name>p1</name>
</geneLocation>
<keyword evidence="12" id="KW-0614">Plasmid</keyword>
<dbReference type="SUPFAM" id="SSF52172">
    <property type="entry name" value="CheY-like"/>
    <property type="match status" value="1"/>
</dbReference>
<evidence type="ECO:0000256" key="1">
    <source>
        <dbReference type="ARBA" id="ARBA00000085"/>
    </source>
</evidence>
<keyword evidence="4" id="KW-0805">Transcription regulation</keyword>
<keyword evidence="7" id="KW-0812">Transmembrane</keyword>
<dbReference type="Proteomes" id="UP000682802">
    <property type="component" value="Plasmid p1"/>
</dbReference>
<dbReference type="CDD" id="cd00082">
    <property type="entry name" value="HisKA"/>
    <property type="match status" value="1"/>
</dbReference>
<dbReference type="CDD" id="cd17574">
    <property type="entry name" value="REC_OmpR"/>
    <property type="match status" value="1"/>
</dbReference>
<dbReference type="EC" id="2.7.13.3" evidence="2"/>
<dbReference type="Gene3D" id="1.10.287.130">
    <property type="match status" value="1"/>
</dbReference>
<evidence type="ECO:0000256" key="7">
    <source>
        <dbReference type="SAM" id="Phobius"/>
    </source>
</evidence>
<dbReference type="PANTHER" id="PTHR43547:SF2">
    <property type="entry name" value="HYBRID SIGNAL TRANSDUCTION HISTIDINE KINASE C"/>
    <property type="match status" value="1"/>
</dbReference>
<dbReference type="InterPro" id="IPR011110">
    <property type="entry name" value="Reg_prop"/>
</dbReference>
<keyword evidence="8" id="KW-0732">Signal</keyword>
<keyword evidence="7" id="KW-0472">Membrane</keyword>
<evidence type="ECO:0000259" key="9">
    <source>
        <dbReference type="PROSITE" id="PS01124"/>
    </source>
</evidence>
<dbReference type="Gene3D" id="2.60.40.10">
    <property type="entry name" value="Immunoglobulins"/>
    <property type="match status" value="1"/>
</dbReference>
<evidence type="ECO:0000259" key="10">
    <source>
        <dbReference type="PROSITE" id="PS50109"/>
    </source>
</evidence>
<feature type="domain" description="Response regulatory" evidence="11">
    <location>
        <begin position="1080"/>
        <end position="1195"/>
    </location>
</feature>
<evidence type="ECO:0000313" key="13">
    <source>
        <dbReference type="Proteomes" id="UP000682802"/>
    </source>
</evidence>
<dbReference type="Gene3D" id="3.30.565.10">
    <property type="entry name" value="Histidine kinase-like ATPase, C-terminal domain"/>
    <property type="match status" value="1"/>
</dbReference>
<dbReference type="PROSITE" id="PS50110">
    <property type="entry name" value="RESPONSE_REGULATORY"/>
    <property type="match status" value="1"/>
</dbReference>
<dbReference type="InterPro" id="IPR036890">
    <property type="entry name" value="HATPase_C_sf"/>
</dbReference>
<dbReference type="Gene3D" id="3.40.50.2300">
    <property type="match status" value="1"/>
</dbReference>
<reference evidence="12 13" key="1">
    <citation type="submission" date="2021-05" db="EMBL/GenBank/DDBJ databases">
        <title>Comparative genomic studies on the polysaccharide-degrading batcterial strains of the Flammeovirga genus.</title>
        <authorList>
            <person name="Zewei F."/>
            <person name="Zheng Z."/>
            <person name="Yu L."/>
            <person name="Ruyue G."/>
            <person name="Yanhong M."/>
            <person name="Yuanyuan C."/>
            <person name="Jingyan G."/>
            <person name="Wenjun H."/>
        </authorList>
    </citation>
    <scope>NUCLEOTIDE SEQUENCE [LARGE SCALE GENOMIC DNA]</scope>
    <source>
        <strain evidence="12 13">YS10</strain>
        <plasmid evidence="12 13">p1</plasmid>
    </source>
</reference>
<accession>A0ABX8H3K0</accession>
<sequence length="1333" mass="151891">MNKFYLLLYILLLTISSSSSAKDNYLFEYLNVSNGLSNNSVTRVIKDKQGVMWFASSEGIVKLDAHGFEYLKPSNKYKEFYSEDVETLELGSNNVIWVGTKSGGLASYDLTKDKFVSYNHLFTSITNNNSFLRVTSIKETSDGLLCIGTWANGFLVIDLAQNKLIKHKQSSDVIFSIQETNDKSIWYGSGGRLFRYDKKNNSIAKHALKPLKWITKSVYDKHRNVLFLGTPNGVFEYDLEDKSYKKLQGVNNENLKLINTLYLDKQGRLWVGTWKNGLYRSNPEKSHFTKIDLLPNDELNKNYEGITDVFIDDNLIWVTTTHGGVVKLIENRGIYKIANTFKKNIGLPDNNINSLIIDENDNQWIGTKNGGVGFKWKDNDTFTVIPCTQHKLISSFLEYKDKMYVGTSSGLFIFSKTNPLGTYQFLGNVKFRKIKSLWLDQTSKTLYIGLQQSGLAIVPNIEKIALNKITFYAPVEKKENYFGSDRVEHIVKGKNGIIWLGTFNGLYQMNTKLKTFKFIDLKNKFDFPSNIILSLLSADNGNKLYIGSATGLMVLDTSHDEPQFIDFYNKNSGLENDCINAIVLDSNKQLWLGLSKGISSINLTSNIIRNYTKEDGVTVSSINIGAVYKHKDQVYFGGQKGLLVFAPNFISKPLYNPNVYFSRLKINTTDVTVGEEVNGNIILKTTLPFTKKIALSYKDKVIGLSVNTSEYIDQKNVNFSYRILSISDAWIDNLHNPRITLTQLPVGENIIEIKACRSGECGDVNQLVIDVKPAPWFSLPAIVIYFLLIGFIIYSIFSFFIRKEKLESELKLANVEKEKEHELTEAKMNFFTNISHEIRTPLTLIHAPLEELLDENELPEKFKPRLQLINKNTNNLLLLINQLLDFRKMEDNKLSLSYSFYSIKQLINNKFQEFQPLAHYAGLTLEFLDFSTKDQLYKIDKEKVDIVINNLLSNAIKFTPKGKAVTVSLEIKNSIKVRVKDQGVGIPTEELASIFTRYYQVDAEQTKQRKGTGIGLSLSKSIIDLHEGEISVSSKYGEGSIFTFELPILATKPCILEENKVKEIEQDIHVTPYNEEKLHTLLLVDDNVDILNYLEEVFKNQYNVFKAENGVKALKLIHNQAIDVVVSDVMMPEMDGIELCQIIKSDPKISHIPVILLTANATTGNELKGLEHGANDYIRKPFNSKVIQEKIKNILVHRDLLIQFYKGRLQPKEQQQILPEKVLSEEEKLLQKAIDFIELNIDKEELTVEFLADHMCMSQSTLYRKIKSSTNNTIVGFIRSIRLKKAADLLLSTPYSLKEIIDLVGINDVRYFTKEFKKQYNVEPLEYRGKAVI</sequence>
<dbReference type="Gene3D" id="1.10.10.60">
    <property type="entry name" value="Homeodomain-like"/>
    <property type="match status" value="1"/>
</dbReference>
<dbReference type="InterPro" id="IPR011006">
    <property type="entry name" value="CheY-like_superfamily"/>
</dbReference>
<evidence type="ECO:0000259" key="11">
    <source>
        <dbReference type="PROSITE" id="PS50110"/>
    </source>
</evidence>
<name>A0ABX8H3K0_9BACT</name>
<protein>
    <recommendedName>
        <fullName evidence="2">histidine kinase</fullName>
        <ecNumber evidence="2">2.7.13.3</ecNumber>
    </recommendedName>
</protein>
<dbReference type="EMBL" id="CP076130">
    <property type="protein sequence ID" value="QWG10391.1"/>
    <property type="molecule type" value="Genomic_DNA"/>
</dbReference>
<evidence type="ECO:0000256" key="5">
    <source>
        <dbReference type="ARBA" id="ARBA00023163"/>
    </source>
</evidence>
<evidence type="ECO:0000256" key="8">
    <source>
        <dbReference type="SAM" id="SignalP"/>
    </source>
</evidence>
<keyword evidence="5" id="KW-0804">Transcription</keyword>
<dbReference type="RefSeq" id="WP_144077289.1">
    <property type="nucleotide sequence ID" value="NZ_CP076130.1"/>
</dbReference>
<dbReference type="Pfam" id="PF02518">
    <property type="entry name" value="HATPase_c"/>
    <property type="match status" value="1"/>
</dbReference>
<dbReference type="InterPro" id="IPR036097">
    <property type="entry name" value="HisK_dim/P_sf"/>
</dbReference>
<dbReference type="InterPro" id="IPR018060">
    <property type="entry name" value="HTH_AraC"/>
</dbReference>
<dbReference type="PROSITE" id="PS50109">
    <property type="entry name" value="HIS_KIN"/>
    <property type="match status" value="1"/>
</dbReference>
<proteinExistence type="predicted"/>